<evidence type="ECO:0000256" key="5">
    <source>
        <dbReference type="ARBA" id="ARBA00023136"/>
    </source>
</evidence>
<feature type="transmembrane region" description="Helical" evidence="6">
    <location>
        <begin position="151"/>
        <end position="169"/>
    </location>
</feature>
<dbReference type="Gene3D" id="1.20.1740.10">
    <property type="entry name" value="Amino acid/polyamine transporter I"/>
    <property type="match status" value="1"/>
</dbReference>
<sequence length="457" mass="50657">MPENSLKKSLTLTQMIALAAGGMIAAWMVEIKYWFELSGPGSFAALVTCGLFVLPLCFIYTELTSMLPYSGGENIWISNAFNWSAGWFACWAVILLYVMAMPTVSYGIASMMGYFYPITFIQTKAIALAILILWFFLTNKELKFLAKIQNFLFWSTLVVSILASIIFITNDAWNINNLKPFFTNGAKGYSAAVALLIMKFIGFDLIPQLSEEADFPKNKLWIAFLASLGLTTLIYGFAIIGVGGIVTSEWIAATDIVDPRVADIVGLHWLGVAVVVMGIGTCITTLSGFWVAAARTFFGAAQQRQFTAKLTAINKDGQPYKANIIVGILSIYFTVFAPDTWVNYIYTIYGLTAGIVYLMVTLSFIILRKKHPEWERPYKVKAATLLGTISVFFTIYVIYTSVLAMNTGAWVVFILYFALGIPFWAYAKGKQKKDPANWAPIILSPDYVAQVASTKTE</sequence>
<protein>
    <submittedName>
        <fullName evidence="7">Uncharacterized protein</fullName>
    </submittedName>
</protein>
<comment type="subcellular location">
    <subcellularLocation>
        <location evidence="1">Cell membrane</location>
        <topology evidence="1">Multi-pass membrane protein</topology>
    </subcellularLocation>
</comment>
<evidence type="ECO:0000313" key="7">
    <source>
        <dbReference type="EMBL" id="MPM02006.1"/>
    </source>
</evidence>
<comment type="caution">
    <text evidence="7">The sequence shown here is derived from an EMBL/GenBank/DDBJ whole genome shotgun (WGS) entry which is preliminary data.</text>
</comment>
<dbReference type="InterPro" id="IPR050367">
    <property type="entry name" value="APC_superfamily"/>
</dbReference>
<keyword evidence="2" id="KW-1003">Cell membrane</keyword>
<evidence type="ECO:0000256" key="2">
    <source>
        <dbReference type="ARBA" id="ARBA00022475"/>
    </source>
</evidence>
<feature type="transmembrane region" description="Helical" evidence="6">
    <location>
        <begin position="266"/>
        <end position="298"/>
    </location>
</feature>
<dbReference type="GO" id="GO:0022857">
    <property type="term" value="F:transmembrane transporter activity"/>
    <property type="evidence" value="ECO:0007669"/>
    <property type="project" value="InterPro"/>
</dbReference>
<dbReference type="Pfam" id="PF13520">
    <property type="entry name" value="AA_permease_2"/>
    <property type="match status" value="1"/>
</dbReference>
<feature type="transmembrane region" description="Helical" evidence="6">
    <location>
        <begin position="114"/>
        <end position="139"/>
    </location>
</feature>
<organism evidence="7">
    <name type="scientific">bioreactor metagenome</name>
    <dbReference type="NCBI Taxonomy" id="1076179"/>
    <lineage>
        <taxon>unclassified sequences</taxon>
        <taxon>metagenomes</taxon>
        <taxon>ecological metagenomes</taxon>
    </lineage>
</organism>
<evidence type="ECO:0000256" key="3">
    <source>
        <dbReference type="ARBA" id="ARBA00022692"/>
    </source>
</evidence>
<dbReference type="AlphaFoldDB" id="A0A644WDT2"/>
<dbReference type="PANTHER" id="PTHR42770">
    <property type="entry name" value="AMINO ACID TRANSPORTER-RELATED"/>
    <property type="match status" value="1"/>
</dbReference>
<keyword evidence="4 6" id="KW-1133">Transmembrane helix</keyword>
<feature type="transmembrane region" description="Helical" evidence="6">
    <location>
        <begin position="408"/>
        <end position="427"/>
    </location>
</feature>
<gene>
    <name evidence="7" type="ORF">SDC9_48250</name>
</gene>
<dbReference type="InterPro" id="IPR002293">
    <property type="entry name" value="AA/rel_permease1"/>
</dbReference>
<feature type="transmembrane region" description="Helical" evidence="6">
    <location>
        <begin position="81"/>
        <end position="102"/>
    </location>
</feature>
<feature type="transmembrane region" description="Helical" evidence="6">
    <location>
        <begin position="380"/>
        <end position="402"/>
    </location>
</feature>
<feature type="transmembrane region" description="Helical" evidence="6">
    <location>
        <begin position="319"/>
        <end position="338"/>
    </location>
</feature>
<keyword evidence="3 6" id="KW-0812">Transmembrane</keyword>
<dbReference type="PANTHER" id="PTHR42770:SF7">
    <property type="entry name" value="MEMBRANE PROTEIN"/>
    <property type="match status" value="1"/>
</dbReference>
<dbReference type="EMBL" id="VSSQ01000838">
    <property type="protein sequence ID" value="MPM02006.1"/>
    <property type="molecule type" value="Genomic_DNA"/>
</dbReference>
<dbReference type="PIRSF" id="PIRSF006060">
    <property type="entry name" value="AA_transporter"/>
    <property type="match status" value="1"/>
</dbReference>
<evidence type="ECO:0000256" key="4">
    <source>
        <dbReference type="ARBA" id="ARBA00022989"/>
    </source>
</evidence>
<evidence type="ECO:0000256" key="6">
    <source>
        <dbReference type="SAM" id="Phobius"/>
    </source>
</evidence>
<proteinExistence type="predicted"/>
<accession>A0A644WDT2</accession>
<keyword evidence="5 6" id="KW-0472">Membrane</keyword>
<feature type="transmembrane region" description="Helical" evidence="6">
    <location>
        <begin position="41"/>
        <end position="60"/>
    </location>
</feature>
<dbReference type="GO" id="GO:0005886">
    <property type="term" value="C:plasma membrane"/>
    <property type="evidence" value="ECO:0007669"/>
    <property type="project" value="UniProtKB-SubCell"/>
</dbReference>
<feature type="transmembrane region" description="Helical" evidence="6">
    <location>
        <begin position="344"/>
        <end position="368"/>
    </location>
</feature>
<feature type="transmembrane region" description="Helical" evidence="6">
    <location>
        <begin position="12"/>
        <end position="29"/>
    </location>
</feature>
<feature type="transmembrane region" description="Helical" evidence="6">
    <location>
        <begin position="189"/>
        <end position="209"/>
    </location>
</feature>
<evidence type="ECO:0000256" key="1">
    <source>
        <dbReference type="ARBA" id="ARBA00004651"/>
    </source>
</evidence>
<reference evidence="7" key="1">
    <citation type="submission" date="2019-08" db="EMBL/GenBank/DDBJ databases">
        <authorList>
            <person name="Kucharzyk K."/>
            <person name="Murdoch R.W."/>
            <person name="Higgins S."/>
            <person name="Loffler F."/>
        </authorList>
    </citation>
    <scope>NUCLEOTIDE SEQUENCE</scope>
</reference>
<feature type="transmembrane region" description="Helical" evidence="6">
    <location>
        <begin position="221"/>
        <end position="246"/>
    </location>
</feature>
<name>A0A644WDT2_9ZZZZ</name>